<name>A0A183SEE1_SCHSO</name>
<dbReference type="Proteomes" id="UP000275846">
    <property type="component" value="Unassembled WGS sequence"/>
</dbReference>
<evidence type="ECO:0000313" key="2">
    <source>
        <dbReference type="Proteomes" id="UP000275846"/>
    </source>
</evidence>
<sequence length="86" mass="8803">MAPARQPPAPSPTSGLLHSVLTSGSGWGEGECAVAAAQGYCHLKLIHVQVTVPAPPGEEHTVNLVEINGRTVITCGIVVKLLQGAL</sequence>
<evidence type="ECO:0000313" key="1">
    <source>
        <dbReference type="EMBL" id="VDL88974.1"/>
    </source>
</evidence>
<gene>
    <name evidence="1" type="ORF">SSLN_LOCUS2589</name>
</gene>
<accession>A0A183SEE1</accession>
<keyword evidence="2" id="KW-1185">Reference proteome</keyword>
<evidence type="ECO:0000313" key="3">
    <source>
        <dbReference type="WBParaSite" id="SSLN_0000267601-mRNA-1"/>
    </source>
</evidence>
<organism evidence="3">
    <name type="scientific">Schistocephalus solidus</name>
    <name type="common">Tapeworm</name>
    <dbReference type="NCBI Taxonomy" id="70667"/>
    <lineage>
        <taxon>Eukaryota</taxon>
        <taxon>Metazoa</taxon>
        <taxon>Spiralia</taxon>
        <taxon>Lophotrochozoa</taxon>
        <taxon>Platyhelminthes</taxon>
        <taxon>Cestoda</taxon>
        <taxon>Eucestoda</taxon>
        <taxon>Diphyllobothriidea</taxon>
        <taxon>Diphyllobothriidae</taxon>
        <taxon>Schistocephalus</taxon>
    </lineage>
</organism>
<dbReference type="AlphaFoldDB" id="A0A183SEE1"/>
<dbReference type="EMBL" id="UYSU01032292">
    <property type="protein sequence ID" value="VDL88974.1"/>
    <property type="molecule type" value="Genomic_DNA"/>
</dbReference>
<reference evidence="3" key="1">
    <citation type="submission" date="2016-06" db="UniProtKB">
        <authorList>
            <consortium name="WormBaseParasite"/>
        </authorList>
    </citation>
    <scope>IDENTIFICATION</scope>
</reference>
<proteinExistence type="predicted"/>
<dbReference type="WBParaSite" id="SSLN_0000267601-mRNA-1">
    <property type="protein sequence ID" value="SSLN_0000267601-mRNA-1"/>
    <property type="gene ID" value="SSLN_0000267601"/>
</dbReference>
<reference evidence="1 2" key="2">
    <citation type="submission" date="2018-11" db="EMBL/GenBank/DDBJ databases">
        <authorList>
            <consortium name="Pathogen Informatics"/>
        </authorList>
    </citation>
    <scope>NUCLEOTIDE SEQUENCE [LARGE SCALE GENOMIC DNA]</scope>
    <source>
        <strain evidence="1 2">NST_G2</strain>
    </source>
</reference>
<protein>
    <submittedName>
        <fullName evidence="1 3">Uncharacterized protein</fullName>
    </submittedName>
</protein>